<gene>
    <name evidence="2" type="ORF">NIES593_16200</name>
</gene>
<dbReference type="STRING" id="1921803.NIES593_16200"/>
<dbReference type="Proteomes" id="UP000186868">
    <property type="component" value="Unassembled WGS sequence"/>
</dbReference>
<sequence>MPAQRTKKQNLEIIKTRLQVHNLPSKFKALSENAIAIFADNPELDSAIRVIIDQNDTIKNANGRRLAAENQVERLKRQLVRVGQDFVNPSKSEIVQSLKKLFGKDKVTKADDALLSEIGAVSKETALEDLKKSEQIVEQAIEIAEKYKQKYGQP</sequence>
<evidence type="ECO:0000313" key="2">
    <source>
        <dbReference type="EMBL" id="OKH21338.1"/>
    </source>
</evidence>
<reference evidence="2 3" key="1">
    <citation type="submission" date="2016-11" db="EMBL/GenBank/DDBJ databases">
        <title>Draft Genome Sequences of Nine Cyanobacterial Strains from Diverse Habitats.</title>
        <authorList>
            <person name="Zhu T."/>
            <person name="Hou S."/>
            <person name="Lu X."/>
            <person name="Hess W.R."/>
        </authorList>
    </citation>
    <scope>NUCLEOTIDE SEQUENCE [LARGE SCALE GENOMIC DNA]</scope>
    <source>
        <strain evidence="2 3">NIES-593</strain>
    </source>
</reference>
<keyword evidence="1" id="KW-0175">Coiled coil</keyword>
<accession>A0A1U7HCS2</accession>
<evidence type="ECO:0000313" key="3">
    <source>
        <dbReference type="Proteomes" id="UP000186868"/>
    </source>
</evidence>
<dbReference type="RefSeq" id="WP_073600574.1">
    <property type="nucleotide sequence ID" value="NZ_MRCB01000021.1"/>
</dbReference>
<proteinExistence type="predicted"/>
<name>A0A1U7HCS2_9CYAN</name>
<comment type="caution">
    <text evidence="2">The sequence shown here is derived from an EMBL/GenBank/DDBJ whole genome shotgun (WGS) entry which is preliminary data.</text>
</comment>
<dbReference type="AlphaFoldDB" id="A0A1U7HCS2"/>
<feature type="coiled-coil region" evidence="1">
    <location>
        <begin position="58"/>
        <end position="85"/>
    </location>
</feature>
<keyword evidence="3" id="KW-1185">Reference proteome</keyword>
<evidence type="ECO:0000256" key="1">
    <source>
        <dbReference type="SAM" id="Coils"/>
    </source>
</evidence>
<protein>
    <submittedName>
        <fullName evidence="2">Uncharacterized protein</fullName>
    </submittedName>
</protein>
<dbReference type="EMBL" id="MRCB01000021">
    <property type="protein sequence ID" value="OKH21338.1"/>
    <property type="molecule type" value="Genomic_DNA"/>
</dbReference>
<organism evidence="2 3">
    <name type="scientific">Hydrococcus rivularis NIES-593</name>
    <dbReference type="NCBI Taxonomy" id="1921803"/>
    <lineage>
        <taxon>Bacteria</taxon>
        <taxon>Bacillati</taxon>
        <taxon>Cyanobacteriota</taxon>
        <taxon>Cyanophyceae</taxon>
        <taxon>Pleurocapsales</taxon>
        <taxon>Hydrococcaceae</taxon>
        <taxon>Hydrococcus</taxon>
    </lineage>
</organism>